<organism evidence="1 2">
    <name type="scientific">Microbacterium azadirachtae</name>
    <dbReference type="NCBI Taxonomy" id="582680"/>
    <lineage>
        <taxon>Bacteria</taxon>
        <taxon>Bacillati</taxon>
        <taxon>Actinomycetota</taxon>
        <taxon>Actinomycetes</taxon>
        <taxon>Micrococcales</taxon>
        <taxon>Microbacteriaceae</taxon>
        <taxon>Microbacterium</taxon>
    </lineage>
</organism>
<name>A0A0F0LLY2_9MICO</name>
<protein>
    <submittedName>
        <fullName evidence="1">Uncharacterized protein</fullName>
    </submittedName>
</protein>
<evidence type="ECO:0000313" key="2">
    <source>
        <dbReference type="Proteomes" id="UP000033740"/>
    </source>
</evidence>
<evidence type="ECO:0000313" key="1">
    <source>
        <dbReference type="EMBL" id="KJL32556.1"/>
    </source>
</evidence>
<dbReference type="STRING" id="582680.RS86_02334"/>
<sequence length="241" mass="26776">MWISGVLPPDAPDPRIKGAEMVRALPFAIYGLVPQPSLEDLNSFGVMAARGSDGTTQTTVALNYTLWRNPNDHDDPANLAELDEVTRESLDQDSPWPRPRWLIEQVERMRYPMLWEVVRTTWTRVPDEYQSLPNQLVQHVNHILMNRFRAELGIPDGPPSGPPGGEPWHARLSAVNPMAHLEVDGHEVDAVEIDTDPFVYGIGAQLSGEIVVTVVIPRADLPLIRLALATRAHRESPSAPA</sequence>
<dbReference type="Proteomes" id="UP000033740">
    <property type="component" value="Unassembled WGS sequence"/>
</dbReference>
<dbReference type="RefSeq" id="WP_045272427.1">
    <property type="nucleotide sequence ID" value="NZ_JYIX01000036.1"/>
</dbReference>
<keyword evidence="2" id="KW-1185">Reference proteome</keyword>
<accession>A0A0F0LLY2</accession>
<dbReference type="PATRIC" id="fig|582680.6.peg.2400"/>
<dbReference type="EMBL" id="JYIX01000036">
    <property type="protein sequence ID" value="KJL32556.1"/>
    <property type="molecule type" value="Genomic_DNA"/>
</dbReference>
<reference evidence="1 2" key="1">
    <citation type="submission" date="2015-02" db="EMBL/GenBank/DDBJ databases">
        <title>Draft genome sequences of ten Microbacterium spp. with emphasis on heavy metal contaminated environments.</title>
        <authorList>
            <person name="Corretto E."/>
        </authorList>
    </citation>
    <scope>NUCLEOTIDE SEQUENCE [LARGE SCALE GENOMIC DNA]</scope>
    <source>
        <strain evidence="1 2">ARN176</strain>
    </source>
</reference>
<dbReference type="AlphaFoldDB" id="A0A0F0LLY2"/>
<comment type="caution">
    <text evidence="1">The sequence shown here is derived from an EMBL/GenBank/DDBJ whole genome shotgun (WGS) entry which is preliminary data.</text>
</comment>
<gene>
    <name evidence="1" type="ORF">RS86_02334</name>
</gene>
<proteinExistence type="predicted"/>